<feature type="region of interest" description="Disordered" evidence="1">
    <location>
        <begin position="171"/>
        <end position="209"/>
    </location>
</feature>
<reference evidence="3 4" key="1">
    <citation type="submission" date="2021-01" db="EMBL/GenBank/DDBJ databases">
        <title>Sequencing the genomes of 1000 actinobacteria strains.</title>
        <authorList>
            <person name="Klenk H.-P."/>
        </authorList>
    </citation>
    <scope>NUCLEOTIDE SEQUENCE [LARGE SCALE GENOMIC DNA]</scope>
    <source>
        <strain evidence="3 4">DSM 20542</strain>
    </source>
</reference>
<dbReference type="PROSITE" id="PS51257">
    <property type="entry name" value="PROKAR_LIPOPROTEIN"/>
    <property type="match status" value="1"/>
</dbReference>
<accession>A0ABS2RW72</accession>
<sequence>MRARVLVSVAVAATIALGATGCEFVSPVGTAEIQQVTDGVNGRTGSIDIRNALLISDDGEQARFIGTLVNSSDSDDATLSIEVGGDTQTVDVPANSRVDLAAPSAASTPTPTRGAETNGDRTQGTTPAAGDDVVFEQADVTPGSLVKVYFSYSGSEGVSLNVPVLTTSQEEYTTLAPTPAASETPSGETTSGEATGEATGDATDTPINP</sequence>
<organism evidence="3 4">
    <name type="scientific">Curtobacterium luteum</name>
    <dbReference type="NCBI Taxonomy" id="33881"/>
    <lineage>
        <taxon>Bacteria</taxon>
        <taxon>Bacillati</taxon>
        <taxon>Actinomycetota</taxon>
        <taxon>Actinomycetes</taxon>
        <taxon>Micrococcales</taxon>
        <taxon>Microbacteriaceae</taxon>
        <taxon>Curtobacterium</taxon>
    </lineage>
</organism>
<comment type="caution">
    <text evidence="3">The sequence shown here is derived from an EMBL/GenBank/DDBJ whole genome shotgun (WGS) entry which is preliminary data.</text>
</comment>
<evidence type="ECO:0000256" key="2">
    <source>
        <dbReference type="SAM" id="SignalP"/>
    </source>
</evidence>
<evidence type="ECO:0008006" key="5">
    <source>
        <dbReference type="Google" id="ProtNLM"/>
    </source>
</evidence>
<proteinExistence type="predicted"/>
<feature type="compositionally biased region" description="Low complexity" evidence="1">
    <location>
        <begin position="101"/>
        <end position="112"/>
    </location>
</feature>
<feature type="chain" id="PRO_5047132370" description="DNA modification methylase" evidence="2">
    <location>
        <begin position="19"/>
        <end position="209"/>
    </location>
</feature>
<evidence type="ECO:0000313" key="4">
    <source>
        <dbReference type="Proteomes" id="UP000746584"/>
    </source>
</evidence>
<protein>
    <recommendedName>
        <fullName evidence="5">DNA modification methylase</fullName>
    </recommendedName>
</protein>
<keyword evidence="4" id="KW-1185">Reference proteome</keyword>
<feature type="region of interest" description="Disordered" evidence="1">
    <location>
        <begin position="88"/>
        <end position="132"/>
    </location>
</feature>
<dbReference type="EMBL" id="JAFBCG010000001">
    <property type="protein sequence ID" value="MBM7802908.1"/>
    <property type="molecule type" value="Genomic_DNA"/>
</dbReference>
<name>A0ABS2RW72_9MICO</name>
<feature type="signal peptide" evidence="2">
    <location>
        <begin position="1"/>
        <end position="18"/>
    </location>
</feature>
<evidence type="ECO:0000313" key="3">
    <source>
        <dbReference type="EMBL" id="MBM7802908.1"/>
    </source>
</evidence>
<gene>
    <name evidence="3" type="ORF">JOE58_002159</name>
</gene>
<dbReference type="RefSeq" id="WP_175327651.1">
    <property type="nucleotide sequence ID" value="NZ_BMOI01000007.1"/>
</dbReference>
<evidence type="ECO:0000256" key="1">
    <source>
        <dbReference type="SAM" id="MobiDB-lite"/>
    </source>
</evidence>
<keyword evidence="2" id="KW-0732">Signal</keyword>
<feature type="compositionally biased region" description="Low complexity" evidence="1">
    <location>
        <begin position="180"/>
        <end position="209"/>
    </location>
</feature>
<dbReference type="Proteomes" id="UP000746584">
    <property type="component" value="Unassembled WGS sequence"/>
</dbReference>